<evidence type="ECO:0000313" key="9">
    <source>
        <dbReference type="EMBL" id="NKY52472.1"/>
    </source>
</evidence>
<dbReference type="PANTHER" id="PTHR43098">
    <property type="entry name" value="L-ORNITHINE N(5)-MONOOXYGENASE-RELATED"/>
    <property type="match status" value="1"/>
</dbReference>
<sequence>MGDRQHPLTGRTLSQLPFRSAESGPGRTLVPTYRRSCTVRQTKGGTVNDGTSASAGILDVVVVGAGFAGMYALHRLRSDGLRVRVFEAGGGVGGVWYWNRYPGARCDVESVDYSYSFDPQLEQDWDWSEKYATQPEILRYAEYVADRYDLRRDITFGTRVTDIVLDEASTRWTVHTDAGERIDTQYVITAVGPLSNANVPAIPGLSDFVGPIYHTSQWPHDGVDFTGQRVGVIGTGSSGIQTVPKVAEQATHLSVFQRTPNFSVPAGNRPLTADDRRAQKQDYAERRRASFASGGGSPHNAIPTPTLDVSPDERRAAFEKRWELGGVLFSKTFVDQLTDRAANDEARAFWEEKVRAVIDDPEVAALLIPTDHPIGAKRICTDDHYFETFNRDNVSLINLRATPITAIEPSGVRTGDTLHELDALVLATGFDAMTGSLDKVNIVGRGGVTLQQAWQAGPRTYLGLGTHGFPNFFNLTGPGSPSVLANMVLHSELHVDWVADAIAHIAAHDAVGIEATEEAVESWVRELSERAAGTLMPAANSWYLGANIPGRPRVFMPFVGGFGVYGQIIADVADSGYKGFELI</sequence>
<dbReference type="PANTHER" id="PTHR43098:SF3">
    <property type="entry name" value="L-ORNITHINE N(5)-MONOOXYGENASE-RELATED"/>
    <property type="match status" value="1"/>
</dbReference>
<organism evidence="9 10">
    <name type="scientific">Nocardia vermiculata</name>
    <dbReference type="NCBI Taxonomy" id="257274"/>
    <lineage>
        <taxon>Bacteria</taxon>
        <taxon>Bacillati</taxon>
        <taxon>Actinomycetota</taxon>
        <taxon>Actinomycetes</taxon>
        <taxon>Mycobacteriales</taxon>
        <taxon>Nocardiaceae</taxon>
        <taxon>Nocardia</taxon>
    </lineage>
</organism>
<dbReference type="Gene3D" id="3.50.50.60">
    <property type="entry name" value="FAD/NAD(P)-binding domain"/>
    <property type="match status" value="3"/>
</dbReference>
<dbReference type="EMBL" id="JAAXOP010000012">
    <property type="protein sequence ID" value="NKY52472.1"/>
    <property type="molecule type" value="Genomic_DNA"/>
</dbReference>
<accession>A0A846Y3B6</accession>
<comment type="similarity">
    <text evidence="2">Belongs to the FAD-binding monooxygenase family.</text>
</comment>
<keyword evidence="6" id="KW-0560">Oxidoreductase</keyword>
<evidence type="ECO:0000256" key="3">
    <source>
        <dbReference type="ARBA" id="ARBA00022630"/>
    </source>
</evidence>
<dbReference type="SUPFAM" id="SSF51905">
    <property type="entry name" value="FAD/NAD(P)-binding domain"/>
    <property type="match status" value="2"/>
</dbReference>
<keyword evidence="3" id="KW-0285">Flavoprotein</keyword>
<comment type="caution">
    <text evidence="9">The sequence shown here is derived from an EMBL/GenBank/DDBJ whole genome shotgun (WGS) entry which is preliminary data.</text>
</comment>
<evidence type="ECO:0000313" key="10">
    <source>
        <dbReference type="Proteomes" id="UP000565711"/>
    </source>
</evidence>
<protein>
    <submittedName>
        <fullName evidence="9">NAD(P)/FAD-dependent oxidoreductase</fullName>
    </submittedName>
</protein>
<name>A0A846Y3B6_9NOCA</name>
<dbReference type="InterPro" id="IPR036188">
    <property type="entry name" value="FAD/NAD-bd_sf"/>
</dbReference>
<evidence type="ECO:0000256" key="4">
    <source>
        <dbReference type="ARBA" id="ARBA00022827"/>
    </source>
</evidence>
<evidence type="ECO:0000256" key="2">
    <source>
        <dbReference type="ARBA" id="ARBA00010139"/>
    </source>
</evidence>
<evidence type="ECO:0000256" key="1">
    <source>
        <dbReference type="ARBA" id="ARBA00001974"/>
    </source>
</evidence>
<proteinExistence type="inferred from homology"/>
<keyword evidence="7" id="KW-0503">Monooxygenase</keyword>
<keyword evidence="4" id="KW-0274">FAD</keyword>
<dbReference type="InterPro" id="IPR050775">
    <property type="entry name" value="FAD-binding_Monooxygenases"/>
</dbReference>
<dbReference type="Pfam" id="PF13738">
    <property type="entry name" value="Pyr_redox_3"/>
    <property type="match status" value="1"/>
</dbReference>
<evidence type="ECO:0000256" key="7">
    <source>
        <dbReference type="ARBA" id="ARBA00023033"/>
    </source>
</evidence>
<dbReference type="GO" id="GO:0016709">
    <property type="term" value="F:oxidoreductase activity, acting on paired donors, with incorporation or reduction of molecular oxygen, NAD(P)H as one donor, and incorporation of one atom of oxygen"/>
    <property type="evidence" value="ECO:0007669"/>
    <property type="project" value="UniProtKB-ARBA"/>
</dbReference>
<evidence type="ECO:0000256" key="6">
    <source>
        <dbReference type="ARBA" id="ARBA00023002"/>
    </source>
</evidence>
<keyword evidence="5" id="KW-0521">NADP</keyword>
<evidence type="ECO:0000256" key="8">
    <source>
        <dbReference type="SAM" id="MobiDB-lite"/>
    </source>
</evidence>
<reference evidence="9 10" key="1">
    <citation type="submission" date="2020-04" db="EMBL/GenBank/DDBJ databases">
        <title>MicrobeNet Type strains.</title>
        <authorList>
            <person name="Nicholson A.C."/>
        </authorList>
    </citation>
    <scope>NUCLEOTIDE SEQUENCE [LARGE SCALE GENOMIC DNA]</scope>
    <source>
        <strain evidence="9 10">JCM 12354</strain>
    </source>
</reference>
<dbReference type="AlphaFoldDB" id="A0A846Y3B6"/>
<gene>
    <name evidence="9" type="ORF">HGA08_19885</name>
</gene>
<dbReference type="Proteomes" id="UP000565711">
    <property type="component" value="Unassembled WGS sequence"/>
</dbReference>
<feature type="compositionally biased region" description="Basic and acidic residues" evidence="8">
    <location>
        <begin position="272"/>
        <end position="288"/>
    </location>
</feature>
<comment type="cofactor">
    <cofactor evidence="1">
        <name>FAD</name>
        <dbReference type="ChEBI" id="CHEBI:57692"/>
    </cofactor>
</comment>
<keyword evidence="10" id="KW-1185">Reference proteome</keyword>
<feature type="region of interest" description="Disordered" evidence="8">
    <location>
        <begin position="262"/>
        <end position="310"/>
    </location>
</feature>
<evidence type="ECO:0000256" key="5">
    <source>
        <dbReference type="ARBA" id="ARBA00022857"/>
    </source>
</evidence>